<dbReference type="PROSITE" id="PS51186">
    <property type="entry name" value="GNAT"/>
    <property type="match status" value="1"/>
</dbReference>
<dbReference type="EMBL" id="QFQS01000001">
    <property type="protein sequence ID" value="PZR00049.1"/>
    <property type="molecule type" value="Genomic_DNA"/>
</dbReference>
<name>A0A2W5SAK4_CERSP</name>
<dbReference type="InterPro" id="IPR000182">
    <property type="entry name" value="GNAT_dom"/>
</dbReference>
<dbReference type="PANTHER" id="PTHR43877:SF1">
    <property type="entry name" value="ACETYLTRANSFERASE"/>
    <property type="match status" value="1"/>
</dbReference>
<dbReference type="Pfam" id="PF00583">
    <property type="entry name" value="Acetyltransf_1"/>
    <property type="match status" value="1"/>
</dbReference>
<proteinExistence type="predicted"/>
<evidence type="ECO:0000313" key="5">
    <source>
        <dbReference type="Proteomes" id="UP000248975"/>
    </source>
</evidence>
<protein>
    <submittedName>
        <fullName evidence="4">GNAT family N-acetyltransferase</fullName>
    </submittedName>
</protein>
<dbReference type="Proteomes" id="UP000248975">
    <property type="component" value="Unassembled WGS sequence"/>
</dbReference>
<dbReference type="SUPFAM" id="SSF55729">
    <property type="entry name" value="Acyl-CoA N-acyltransferases (Nat)"/>
    <property type="match status" value="1"/>
</dbReference>
<dbReference type="GO" id="GO:0016747">
    <property type="term" value="F:acyltransferase activity, transferring groups other than amino-acyl groups"/>
    <property type="evidence" value="ECO:0007669"/>
    <property type="project" value="InterPro"/>
</dbReference>
<comment type="caution">
    <text evidence="4">The sequence shown here is derived from an EMBL/GenBank/DDBJ whole genome shotgun (WGS) entry which is preliminary data.</text>
</comment>
<dbReference type="Gene3D" id="3.40.630.30">
    <property type="match status" value="1"/>
</dbReference>
<accession>A0A2W5SAK4</accession>
<sequence>MRANVLTYRLATRDDLAAVDALLARSYPQLLAWDYPPSVMVTAVPLLARAQPGLLGSGTYWLAFDADDRLAGVGGWTRGGPGPMIGGGSRTGHVRHVATGVDHLRRGVGSGLLLRVLDQAREAGMERMECLSTRTAVPFYAALGFRALGEVEVPLRPGIAFPAVAMVRDL</sequence>
<keyword evidence="1 4" id="KW-0808">Transferase</keyword>
<dbReference type="PANTHER" id="PTHR43877">
    <property type="entry name" value="AMINOALKYLPHOSPHONATE N-ACETYLTRANSFERASE-RELATED-RELATED"/>
    <property type="match status" value="1"/>
</dbReference>
<evidence type="ECO:0000256" key="2">
    <source>
        <dbReference type="ARBA" id="ARBA00023315"/>
    </source>
</evidence>
<evidence type="ECO:0000256" key="1">
    <source>
        <dbReference type="ARBA" id="ARBA00022679"/>
    </source>
</evidence>
<evidence type="ECO:0000259" key="3">
    <source>
        <dbReference type="PROSITE" id="PS51186"/>
    </source>
</evidence>
<dbReference type="CDD" id="cd04301">
    <property type="entry name" value="NAT_SF"/>
    <property type="match status" value="1"/>
</dbReference>
<gene>
    <name evidence="4" type="ORF">DI533_05395</name>
</gene>
<evidence type="ECO:0000313" key="4">
    <source>
        <dbReference type="EMBL" id="PZR00049.1"/>
    </source>
</evidence>
<dbReference type="AlphaFoldDB" id="A0A2W5SAK4"/>
<dbReference type="InterPro" id="IPR050832">
    <property type="entry name" value="Bact_Acetyltransf"/>
</dbReference>
<organism evidence="4 5">
    <name type="scientific">Cereibacter sphaeroides</name>
    <name type="common">Rhodobacter sphaeroides</name>
    <dbReference type="NCBI Taxonomy" id="1063"/>
    <lineage>
        <taxon>Bacteria</taxon>
        <taxon>Pseudomonadati</taxon>
        <taxon>Pseudomonadota</taxon>
        <taxon>Alphaproteobacteria</taxon>
        <taxon>Rhodobacterales</taxon>
        <taxon>Paracoccaceae</taxon>
        <taxon>Cereibacter</taxon>
    </lineage>
</organism>
<reference evidence="4 5" key="1">
    <citation type="submission" date="2017-08" db="EMBL/GenBank/DDBJ databases">
        <title>Infants hospitalized years apart are colonized by the same room-sourced microbial strains.</title>
        <authorList>
            <person name="Brooks B."/>
            <person name="Olm M.R."/>
            <person name="Firek B.A."/>
            <person name="Baker R."/>
            <person name="Thomas B.C."/>
            <person name="Morowitz M.J."/>
            <person name="Banfield J.F."/>
        </authorList>
    </citation>
    <scope>NUCLEOTIDE SEQUENCE [LARGE SCALE GENOMIC DNA]</scope>
    <source>
        <strain evidence="4">S2_003_000_R2_11</strain>
    </source>
</reference>
<dbReference type="InterPro" id="IPR016181">
    <property type="entry name" value="Acyl_CoA_acyltransferase"/>
</dbReference>
<keyword evidence="2" id="KW-0012">Acyltransferase</keyword>
<feature type="domain" description="N-acetyltransferase" evidence="3">
    <location>
        <begin position="6"/>
        <end position="170"/>
    </location>
</feature>